<dbReference type="GO" id="GO:0016757">
    <property type="term" value="F:glycosyltransferase activity"/>
    <property type="evidence" value="ECO:0007669"/>
    <property type="project" value="UniProtKB-KW"/>
</dbReference>
<protein>
    <submittedName>
        <fullName evidence="3">Glycosyltransferase family 4 protein</fullName>
        <ecNumber evidence="3">2.4.-.-</ecNumber>
    </submittedName>
</protein>
<feature type="domain" description="Glycosyltransferase subfamily 4-like N-terminal" evidence="2">
    <location>
        <begin position="14"/>
        <end position="182"/>
    </location>
</feature>
<dbReference type="RefSeq" id="WP_369601171.1">
    <property type="nucleotide sequence ID" value="NZ_CP154858.1"/>
</dbReference>
<dbReference type="Gene3D" id="3.40.50.2000">
    <property type="entry name" value="Glycogen Phosphorylase B"/>
    <property type="match status" value="2"/>
</dbReference>
<evidence type="ECO:0000259" key="1">
    <source>
        <dbReference type="Pfam" id="PF00534"/>
    </source>
</evidence>
<dbReference type="EC" id="2.4.-.-" evidence="3"/>
<dbReference type="EMBL" id="CP154858">
    <property type="protein sequence ID" value="XDT72158.1"/>
    <property type="molecule type" value="Genomic_DNA"/>
</dbReference>
<dbReference type="PANTHER" id="PTHR12526">
    <property type="entry name" value="GLYCOSYLTRANSFERASE"/>
    <property type="match status" value="1"/>
</dbReference>
<name>A0AB39UV36_9GAMM</name>
<dbReference type="Pfam" id="PF00534">
    <property type="entry name" value="Glycos_transf_1"/>
    <property type="match status" value="1"/>
</dbReference>
<dbReference type="InterPro" id="IPR001296">
    <property type="entry name" value="Glyco_trans_1"/>
</dbReference>
<feature type="domain" description="Glycosyl transferase family 1" evidence="1">
    <location>
        <begin position="191"/>
        <end position="339"/>
    </location>
</feature>
<dbReference type="GO" id="GO:1901135">
    <property type="term" value="P:carbohydrate derivative metabolic process"/>
    <property type="evidence" value="ECO:0007669"/>
    <property type="project" value="UniProtKB-ARBA"/>
</dbReference>
<sequence length="374" mass="43046">MKIALIRQQFRVDGGAERMVMNTLSALSGEDTEFTVIAHKWEKSPEQRPEIRFLEARRTGWSRLRKQQTFTQSVRELLRQNTFDIVQSFERIPGVPVYRAGDGVHATWLEQKQRMEGPLTRFWTRHDPFHRYLLRQEQALYQSPELKRVICISNMVKADLKNRFDLRDDQLTLVYNGVDLERFRPASPEERQQLRQELGLPQAACLALFMGSGFKRKGLSLLLEALASVPDAVHLVICGQDKHRKHYESLAHALGLQHRVYFRGPVRQPERYYQCADILVHPAWYEPFGNVVLESLACGTGVITTCQTGAHELISGSHGVILETGNTEALSEALRQALDHCKTWRPPARLTAEEYGLDRMATSLRRLYQELLRT</sequence>
<dbReference type="InterPro" id="IPR028098">
    <property type="entry name" value="Glyco_trans_4-like_N"/>
</dbReference>
<evidence type="ECO:0000259" key="2">
    <source>
        <dbReference type="Pfam" id="PF13439"/>
    </source>
</evidence>
<organism evidence="3">
    <name type="scientific">Thermohahella caldifontis</name>
    <dbReference type="NCBI Taxonomy" id="3142973"/>
    <lineage>
        <taxon>Bacteria</taxon>
        <taxon>Pseudomonadati</taxon>
        <taxon>Pseudomonadota</taxon>
        <taxon>Gammaproteobacteria</taxon>
        <taxon>Oceanospirillales</taxon>
        <taxon>Hahellaceae</taxon>
        <taxon>Thermohahella</taxon>
    </lineage>
</organism>
<dbReference type="KEGG" id="tcd:AAIA72_15380"/>
<accession>A0AB39UV36</accession>
<dbReference type="AlphaFoldDB" id="A0AB39UV36"/>
<gene>
    <name evidence="3" type="ORF">AAIA72_15380</name>
</gene>
<reference evidence="3" key="1">
    <citation type="submission" date="2024-05" db="EMBL/GenBank/DDBJ databases">
        <title>Genome sequencing of novel strain.</title>
        <authorList>
            <person name="Ganbat D."/>
            <person name="Ganbat S."/>
            <person name="Lee S.-J."/>
        </authorList>
    </citation>
    <scope>NUCLEOTIDE SEQUENCE</scope>
    <source>
        <strain evidence="3">SMD15-11</strain>
    </source>
</reference>
<dbReference type="SUPFAM" id="SSF53756">
    <property type="entry name" value="UDP-Glycosyltransferase/glycogen phosphorylase"/>
    <property type="match status" value="1"/>
</dbReference>
<keyword evidence="3" id="KW-0328">Glycosyltransferase</keyword>
<keyword evidence="3" id="KW-0808">Transferase</keyword>
<evidence type="ECO:0000313" key="3">
    <source>
        <dbReference type="EMBL" id="XDT72158.1"/>
    </source>
</evidence>
<dbReference type="Pfam" id="PF13439">
    <property type="entry name" value="Glyco_transf_4"/>
    <property type="match status" value="1"/>
</dbReference>
<proteinExistence type="predicted"/>
<dbReference type="CDD" id="cd03801">
    <property type="entry name" value="GT4_PimA-like"/>
    <property type="match status" value="1"/>
</dbReference>